<dbReference type="GO" id="GO:0003779">
    <property type="term" value="F:actin binding"/>
    <property type="evidence" value="ECO:0007669"/>
    <property type="project" value="UniProtKB-KW"/>
</dbReference>
<keyword evidence="5" id="KW-1185">Reference proteome</keyword>
<dbReference type="SUPFAM" id="SSF117281">
    <property type="entry name" value="Kelch motif"/>
    <property type="match status" value="1"/>
</dbReference>
<reference evidence="4 5" key="1">
    <citation type="journal article" date="2019" name="Commun. Biol.">
        <title>The bagworm genome reveals a unique fibroin gene that provides high tensile strength.</title>
        <authorList>
            <person name="Kono N."/>
            <person name="Nakamura H."/>
            <person name="Ohtoshi R."/>
            <person name="Tomita M."/>
            <person name="Numata K."/>
            <person name="Arakawa K."/>
        </authorList>
    </citation>
    <scope>NUCLEOTIDE SEQUENCE [LARGE SCALE GENOMIC DNA]</scope>
</reference>
<dbReference type="STRING" id="151549.A0A4C1TJ23"/>
<gene>
    <name evidence="4" type="primary">klhl26</name>
    <name evidence="4" type="ORF">EVAR_4160_1</name>
</gene>
<evidence type="ECO:0000256" key="1">
    <source>
        <dbReference type="ARBA" id="ARBA00022441"/>
    </source>
</evidence>
<dbReference type="PANTHER" id="PTHR45632:SF3">
    <property type="entry name" value="KELCH-LIKE PROTEIN 32"/>
    <property type="match status" value="1"/>
</dbReference>
<dbReference type="InterPro" id="IPR006652">
    <property type="entry name" value="Kelch_1"/>
</dbReference>
<dbReference type="Gene3D" id="3.30.710.10">
    <property type="entry name" value="Potassium Channel Kv1.1, Chain A"/>
    <property type="match status" value="1"/>
</dbReference>
<dbReference type="PROSITE" id="PS50097">
    <property type="entry name" value="BTB"/>
    <property type="match status" value="1"/>
</dbReference>
<evidence type="ECO:0000256" key="2">
    <source>
        <dbReference type="ARBA" id="ARBA00022737"/>
    </source>
</evidence>
<feature type="domain" description="BTB" evidence="3">
    <location>
        <begin position="6"/>
        <end position="73"/>
    </location>
</feature>
<keyword evidence="1" id="KW-0880">Kelch repeat</keyword>
<dbReference type="OrthoDB" id="10027872at2759"/>
<keyword evidence="2" id="KW-0677">Repeat</keyword>
<dbReference type="Pfam" id="PF01344">
    <property type="entry name" value="Kelch_1"/>
    <property type="match status" value="1"/>
</dbReference>
<dbReference type="AlphaFoldDB" id="A0A4C1TJ23"/>
<dbReference type="SMART" id="SM00225">
    <property type="entry name" value="BTB"/>
    <property type="match status" value="1"/>
</dbReference>
<evidence type="ECO:0000313" key="5">
    <source>
        <dbReference type="Proteomes" id="UP000299102"/>
    </source>
</evidence>
<dbReference type="Gene3D" id="2.120.10.80">
    <property type="entry name" value="Kelch-type beta propeller"/>
    <property type="match status" value="1"/>
</dbReference>
<dbReference type="PANTHER" id="PTHR45632">
    <property type="entry name" value="LD33804P"/>
    <property type="match status" value="1"/>
</dbReference>
<evidence type="ECO:0000313" key="4">
    <source>
        <dbReference type="EMBL" id="GBP13398.1"/>
    </source>
</evidence>
<dbReference type="EMBL" id="BGZK01000057">
    <property type="protein sequence ID" value="GBP13398.1"/>
    <property type="molecule type" value="Genomic_DNA"/>
</dbReference>
<protein>
    <submittedName>
        <fullName evidence="4">Kelch-like protein 26</fullName>
    </submittedName>
</protein>
<dbReference type="InterPro" id="IPR015915">
    <property type="entry name" value="Kelch-typ_b-propeller"/>
</dbReference>
<dbReference type="InterPro" id="IPR000210">
    <property type="entry name" value="BTB/POZ_dom"/>
</dbReference>
<dbReference type="Pfam" id="PF00651">
    <property type="entry name" value="BTB"/>
    <property type="match status" value="1"/>
</dbReference>
<comment type="caution">
    <text evidence="4">The sequence shown here is derived from an EMBL/GenBank/DDBJ whole genome shotgun (WGS) entry which is preliminary data.</text>
</comment>
<organism evidence="4 5">
    <name type="scientific">Eumeta variegata</name>
    <name type="common">Bagworm moth</name>
    <name type="synonym">Eumeta japonica</name>
    <dbReference type="NCBI Taxonomy" id="151549"/>
    <lineage>
        <taxon>Eukaryota</taxon>
        <taxon>Metazoa</taxon>
        <taxon>Ecdysozoa</taxon>
        <taxon>Arthropoda</taxon>
        <taxon>Hexapoda</taxon>
        <taxon>Insecta</taxon>
        <taxon>Pterygota</taxon>
        <taxon>Neoptera</taxon>
        <taxon>Endopterygota</taxon>
        <taxon>Lepidoptera</taxon>
        <taxon>Glossata</taxon>
        <taxon>Ditrysia</taxon>
        <taxon>Tineoidea</taxon>
        <taxon>Psychidae</taxon>
        <taxon>Oiketicinae</taxon>
        <taxon>Eumeta</taxon>
    </lineage>
</organism>
<dbReference type="InterPro" id="IPR011333">
    <property type="entry name" value="SKP1/BTB/POZ_sf"/>
</dbReference>
<dbReference type="SUPFAM" id="SSF54695">
    <property type="entry name" value="POZ domain"/>
    <property type="match status" value="1"/>
</dbReference>
<dbReference type="Proteomes" id="UP000299102">
    <property type="component" value="Unassembled WGS sequence"/>
</dbReference>
<sequence>MEEDVQEVTLLIEGQLFTIDKSLLCEHSEYFRAMFSGNYKENQLREIAIEVVDANSMQLIIDWMRHSYIDLSDPSCLSDLASSANYLQINELIKQIETTLDYQLSDSTWMSTLIVAEAASYIQLEYRSAMHGLLSFKKMKPIYVPALDRLHWYLSHPWLDTEDEISVFRFGCEWIKTTNSPPESFLIILGCLDMSNLSNVDFEEMLSLMQNYKECLAYRIIQFLLEVSISLSDIIVEAIRLHRDELCEKHSQEVYDEVIEIVRGSHRRGMPVVPCVPMINKIDWKCSDEEASEKLCPPNTPQYIYKFIENVGFEQWLEVTDKSLWGWSVCAWGRTKVCVVGGEYGRGSGHFMKEIAIWDVIRQEWIRHSVNLPPRRHAGLACVNDELYIVGGVGTFRVILSSAIVYNLAEKSFRKIANIPDNMQNPAICGYRGKIYVASHKNIYRYNGEGENDKWELVLNTELRAHSLVGHRNYIYVSQNYFNQLYRFKPDKDAALESVTSFNNPVSAVCSNGRQIIAFTHTNPATESIAVETFEDEKKSLIWTEEKCALKIYDGAGGENWIYCYDPENERQSDQWVFSFELLTKVKRGEASEKRKR</sequence>
<evidence type="ECO:0000259" key="3">
    <source>
        <dbReference type="PROSITE" id="PS50097"/>
    </source>
</evidence>
<accession>A0A4C1TJ23</accession>
<proteinExistence type="predicted"/>
<name>A0A4C1TJ23_EUMVA</name>